<evidence type="ECO:0000313" key="1">
    <source>
        <dbReference type="EMBL" id="MCY1142976.1"/>
    </source>
</evidence>
<dbReference type="Proteomes" id="UP001151002">
    <property type="component" value="Unassembled WGS sequence"/>
</dbReference>
<reference evidence="1" key="1">
    <citation type="submission" date="2022-11" db="EMBL/GenBank/DDBJ databases">
        <authorList>
            <person name="Somphong A."/>
            <person name="Phongsopitanun W."/>
        </authorList>
    </citation>
    <scope>NUCLEOTIDE SEQUENCE</scope>
    <source>
        <strain evidence="1">Pm04-4</strain>
    </source>
</reference>
<accession>A0ABT4B920</accession>
<protein>
    <submittedName>
        <fullName evidence="1">Uncharacterized protein</fullName>
    </submittedName>
</protein>
<organism evidence="1 2">
    <name type="scientific">Paractinoplanes pyxinae</name>
    <dbReference type="NCBI Taxonomy" id="2997416"/>
    <lineage>
        <taxon>Bacteria</taxon>
        <taxon>Bacillati</taxon>
        <taxon>Actinomycetota</taxon>
        <taxon>Actinomycetes</taxon>
        <taxon>Micromonosporales</taxon>
        <taxon>Micromonosporaceae</taxon>
        <taxon>Paractinoplanes</taxon>
    </lineage>
</organism>
<dbReference type="RefSeq" id="WP_267567424.1">
    <property type="nucleotide sequence ID" value="NZ_JAPNTZ010000013.1"/>
</dbReference>
<sequence>MTDFATSIDRLLNQVRYWEQPRWQVDGRNDRTYALVQLLADLGADAEGHPRRPVPREHDMILPDQLRVMADDLLAAGPSDAALDEAAAAVDDLRHNLDRR</sequence>
<name>A0ABT4B920_9ACTN</name>
<comment type="caution">
    <text evidence="1">The sequence shown here is derived from an EMBL/GenBank/DDBJ whole genome shotgun (WGS) entry which is preliminary data.</text>
</comment>
<keyword evidence="2" id="KW-1185">Reference proteome</keyword>
<evidence type="ECO:0000313" key="2">
    <source>
        <dbReference type="Proteomes" id="UP001151002"/>
    </source>
</evidence>
<dbReference type="EMBL" id="JAPNTZ010000013">
    <property type="protein sequence ID" value="MCY1142976.1"/>
    <property type="molecule type" value="Genomic_DNA"/>
</dbReference>
<proteinExistence type="predicted"/>
<gene>
    <name evidence="1" type="ORF">OWR29_33700</name>
</gene>